<reference evidence="2 3" key="1">
    <citation type="submission" date="2019-08" db="EMBL/GenBank/DDBJ databases">
        <title>Deep-cultivation of Planctomycetes and their phenomic and genomic characterization uncovers novel biology.</title>
        <authorList>
            <person name="Wiegand S."/>
            <person name="Jogler M."/>
            <person name="Boedeker C."/>
            <person name="Pinto D."/>
            <person name="Vollmers J."/>
            <person name="Rivas-Marin E."/>
            <person name="Kohn T."/>
            <person name="Peeters S.H."/>
            <person name="Heuer A."/>
            <person name="Rast P."/>
            <person name="Oberbeckmann S."/>
            <person name="Bunk B."/>
            <person name="Jeske O."/>
            <person name="Meyerdierks A."/>
            <person name="Storesund J.E."/>
            <person name="Kallscheuer N."/>
            <person name="Luecker S."/>
            <person name="Lage O.M."/>
            <person name="Pohl T."/>
            <person name="Merkel B.J."/>
            <person name="Hornburger P."/>
            <person name="Mueller R.-W."/>
            <person name="Bruemmer F."/>
            <person name="Labrenz M."/>
            <person name="Spormann A.M."/>
            <person name="Op den Camp H."/>
            <person name="Overmann J."/>
            <person name="Amann R."/>
            <person name="Jetten M.S.M."/>
            <person name="Mascher T."/>
            <person name="Medema M.H."/>
            <person name="Devos D.P."/>
            <person name="Kaster A.-K."/>
            <person name="Ovreas L."/>
            <person name="Rohde M."/>
            <person name="Galperin M.Y."/>
            <person name="Jogler C."/>
        </authorList>
    </citation>
    <scope>NUCLEOTIDE SEQUENCE [LARGE SCALE GENOMIC DNA]</scope>
    <source>
        <strain evidence="2 3">OJF2</strain>
    </source>
</reference>
<dbReference type="RefSeq" id="WP_148597657.1">
    <property type="nucleotide sequence ID" value="NZ_CP042997.1"/>
</dbReference>
<dbReference type="Gene3D" id="1.25.40.10">
    <property type="entry name" value="Tetratricopeptide repeat domain"/>
    <property type="match status" value="1"/>
</dbReference>
<dbReference type="KEGG" id="agv:OJF2_67890"/>
<feature type="compositionally biased region" description="Gly residues" evidence="1">
    <location>
        <begin position="164"/>
        <end position="174"/>
    </location>
</feature>
<dbReference type="OrthoDB" id="116325at2"/>
<dbReference type="AlphaFoldDB" id="A0A5B9WDZ6"/>
<proteinExistence type="predicted"/>
<dbReference type="Proteomes" id="UP000324233">
    <property type="component" value="Chromosome"/>
</dbReference>
<accession>A0A5B9WDZ6</accession>
<feature type="region of interest" description="Disordered" evidence="1">
    <location>
        <begin position="155"/>
        <end position="174"/>
    </location>
</feature>
<dbReference type="InterPro" id="IPR011990">
    <property type="entry name" value="TPR-like_helical_dom_sf"/>
</dbReference>
<gene>
    <name evidence="2" type="ORF">OJF2_67890</name>
</gene>
<evidence type="ECO:0000313" key="2">
    <source>
        <dbReference type="EMBL" id="QEH38191.1"/>
    </source>
</evidence>
<keyword evidence="3" id="KW-1185">Reference proteome</keyword>
<protein>
    <recommendedName>
        <fullName evidence="4">Tetratricopeptide repeat protein</fullName>
    </recommendedName>
</protein>
<dbReference type="Pfam" id="PF13432">
    <property type="entry name" value="TPR_16"/>
    <property type="match status" value="1"/>
</dbReference>
<dbReference type="EMBL" id="CP042997">
    <property type="protein sequence ID" value="QEH38191.1"/>
    <property type="molecule type" value="Genomic_DNA"/>
</dbReference>
<sequence>MNESDYIRAASRLWPREGEVPADALISLVERAVREHPRSPELWCLKGDLLQLRFRPFDRDFDPRLPLECYETAIALDDRCADAHNEIGYLCDVYLDDFERAEAEFRRAIELGLDHTAYMGLARVLAQTGRAAEALALLDSCPHGDNPEVVRLRGEISDGDWGDSSGGSRGAGPS</sequence>
<evidence type="ECO:0000256" key="1">
    <source>
        <dbReference type="SAM" id="MobiDB-lite"/>
    </source>
</evidence>
<evidence type="ECO:0008006" key="4">
    <source>
        <dbReference type="Google" id="ProtNLM"/>
    </source>
</evidence>
<organism evidence="2 3">
    <name type="scientific">Aquisphaera giovannonii</name>
    <dbReference type="NCBI Taxonomy" id="406548"/>
    <lineage>
        <taxon>Bacteria</taxon>
        <taxon>Pseudomonadati</taxon>
        <taxon>Planctomycetota</taxon>
        <taxon>Planctomycetia</taxon>
        <taxon>Isosphaerales</taxon>
        <taxon>Isosphaeraceae</taxon>
        <taxon>Aquisphaera</taxon>
    </lineage>
</organism>
<evidence type="ECO:0000313" key="3">
    <source>
        <dbReference type="Proteomes" id="UP000324233"/>
    </source>
</evidence>
<dbReference type="SUPFAM" id="SSF48452">
    <property type="entry name" value="TPR-like"/>
    <property type="match status" value="1"/>
</dbReference>
<name>A0A5B9WDZ6_9BACT</name>